<evidence type="ECO:0000256" key="1">
    <source>
        <dbReference type="ARBA" id="ARBA00006817"/>
    </source>
</evidence>
<organism evidence="3 4">
    <name type="scientific">Prosthecobacter vanneervenii</name>
    <dbReference type="NCBI Taxonomy" id="48466"/>
    <lineage>
        <taxon>Bacteria</taxon>
        <taxon>Pseudomonadati</taxon>
        <taxon>Verrucomicrobiota</taxon>
        <taxon>Verrucomicrobiia</taxon>
        <taxon>Verrucomicrobiales</taxon>
        <taxon>Verrucomicrobiaceae</taxon>
        <taxon>Prosthecobacter</taxon>
    </lineage>
</organism>
<dbReference type="SUPFAM" id="SSF55961">
    <property type="entry name" value="Bet v1-like"/>
    <property type="match status" value="1"/>
</dbReference>
<name>A0A7W7Y7N3_9BACT</name>
<dbReference type="CDD" id="cd08894">
    <property type="entry name" value="SRPBCC_CalC_Aha1-like_1"/>
    <property type="match status" value="1"/>
</dbReference>
<dbReference type="InterPro" id="IPR023393">
    <property type="entry name" value="START-like_dom_sf"/>
</dbReference>
<evidence type="ECO:0000259" key="2">
    <source>
        <dbReference type="Pfam" id="PF08327"/>
    </source>
</evidence>
<comment type="caution">
    <text evidence="3">The sequence shown here is derived from an EMBL/GenBank/DDBJ whole genome shotgun (WGS) entry which is preliminary data.</text>
</comment>
<dbReference type="AlphaFoldDB" id="A0A7W7Y7N3"/>
<evidence type="ECO:0000313" key="4">
    <source>
        <dbReference type="Proteomes" id="UP000590740"/>
    </source>
</evidence>
<keyword evidence="4" id="KW-1185">Reference proteome</keyword>
<dbReference type="InterPro" id="IPR013538">
    <property type="entry name" value="ASHA1/2-like_C"/>
</dbReference>
<dbReference type="Gene3D" id="3.30.530.20">
    <property type="match status" value="1"/>
</dbReference>
<proteinExistence type="inferred from homology"/>
<feature type="domain" description="Activator of Hsp90 ATPase homologue 1/2-like C-terminal" evidence="2">
    <location>
        <begin position="16"/>
        <end position="140"/>
    </location>
</feature>
<reference evidence="3 4" key="1">
    <citation type="submission" date="2020-08" db="EMBL/GenBank/DDBJ databases">
        <title>Genomic Encyclopedia of Type Strains, Phase IV (KMG-IV): sequencing the most valuable type-strain genomes for metagenomic binning, comparative biology and taxonomic classification.</title>
        <authorList>
            <person name="Goeker M."/>
        </authorList>
    </citation>
    <scope>NUCLEOTIDE SEQUENCE [LARGE SCALE GENOMIC DNA]</scope>
    <source>
        <strain evidence="3 4">DSM 12252</strain>
    </source>
</reference>
<evidence type="ECO:0000313" key="3">
    <source>
        <dbReference type="EMBL" id="MBB5031106.1"/>
    </source>
</evidence>
<comment type="similarity">
    <text evidence="1">Belongs to the AHA1 family.</text>
</comment>
<dbReference type="RefSeq" id="WP_184338048.1">
    <property type="nucleotide sequence ID" value="NZ_JACHIG010000001.1"/>
</dbReference>
<dbReference type="Proteomes" id="UP000590740">
    <property type="component" value="Unassembled WGS sequence"/>
</dbReference>
<sequence length="141" mass="16156">MSLSPSQIISTRLFETSRERLFAAFSDPAQLAQWWGPKGFTNTFEEFDLRPGGDWKFTMHGPDGKDYTNHARFIEVVPAERIVYEHIAPHFQMTISLADAGEGTHMTWCMQFPSEEMCERFKPICVPANEENFDRLAAHLG</sequence>
<protein>
    <submittedName>
        <fullName evidence="3">Uncharacterized protein YndB with AHSA1/START domain</fullName>
    </submittedName>
</protein>
<gene>
    <name evidence="3" type="ORF">HNQ65_000660</name>
</gene>
<dbReference type="Pfam" id="PF08327">
    <property type="entry name" value="AHSA1"/>
    <property type="match status" value="1"/>
</dbReference>
<accession>A0A7W7Y7N3</accession>
<dbReference type="EMBL" id="JACHIG010000001">
    <property type="protein sequence ID" value="MBB5031106.1"/>
    <property type="molecule type" value="Genomic_DNA"/>
</dbReference>